<dbReference type="EMBL" id="VXIS01000056">
    <property type="protein sequence ID" value="KAA8909538.1"/>
    <property type="molecule type" value="Genomic_DNA"/>
</dbReference>
<proteinExistence type="predicted"/>
<comment type="caution">
    <text evidence="3">The sequence shown here is derived from an EMBL/GenBank/DDBJ whole genome shotgun (WGS) entry which is preliminary data.</text>
</comment>
<evidence type="ECO:0000313" key="3">
    <source>
        <dbReference type="EMBL" id="KAA8909538.1"/>
    </source>
</evidence>
<gene>
    <name evidence="3" type="ORF">FN846DRAFT_905544</name>
</gene>
<dbReference type="PROSITE" id="PS50820">
    <property type="entry name" value="LCCL"/>
    <property type="match status" value="1"/>
</dbReference>
<feature type="transmembrane region" description="Helical" evidence="1">
    <location>
        <begin position="386"/>
        <end position="408"/>
    </location>
</feature>
<dbReference type="SMART" id="SM00603">
    <property type="entry name" value="LCCL"/>
    <property type="match status" value="1"/>
</dbReference>
<protein>
    <recommendedName>
        <fullName evidence="2">LCCL domain-containing protein</fullName>
    </recommendedName>
</protein>
<feature type="transmembrane region" description="Helical" evidence="1">
    <location>
        <begin position="349"/>
        <end position="366"/>
    </location>
</feature>
<evidence type="ECO:0000313" key="4">
    <source>
        <dbReference type="Proteomes" id="UP000326924"/>
    </source>
</evidence>
<dbReference type="AlphaFoldDB" id="A0A5J5F0P8"/>
<sequence>MPASIISVDSNVSANSETPLTNPAAPRRLPQHLRYFYAVITWVRGPVPPIDVAFTPLFGPLQEWPSQVFVKVFKRRRSQVLVLIPYLLLWLLLFVIMVHYSRFADEVDGQAPLHFGCTTSLWAKNNLCGLNGESCLPFSNSSFAFRCPAECRAAGKVFNPRAVGDQVINYQTFVVGGPSPGNVQEGHYGTYRADSFICPAAVHAGVISNRYGGCGVLTRTGESSSFPASKRQGIQSIGFDAQFPSSFTFLDGFKMTACKDLRWHLFAVSIPFTTALSVISPYAAVPFYASFVGIFFHVALASDPPFASNPYELVSRALSRFLPAAFIAHFVWIYVLKRPHSRAPKVERTILYLGGLWIGALNNLTFEKMIPLQRLTPRDLQAQPGARAALAIVIMILIVIAIGQIYYLRISGQMPKMLGLYAAFGSSLGLLAAIPGTSLRIHHYILGLLLLPGCRVLTRPALLYQGLLVGLFINGVARWGYAGIIETYESLMGDGLYFSSVPSFYPAPTITRQNVSISWASPGEDLLDGGSVYGVAGLSVLVNDVERYKWRMDEETSNQGGQFTYPRKVGEQSYVRMAWMLRSGGTMDYTRAGVVEESGEWRPPTGGWS</sequence>
<dbReference type="PANTHER" id="PTHR31331:SF1">
    <property type="entry name" value="CYSTEINE RICH SECRETORY PROTEIN LCCL DOMAIN CONTAINING 2"/>
    <property type="match status" value="1"/>
</dbReference>
<keyword evidence="1" id="KW-1133">Transmembrane helix</keyword>
<dbReference type="Pfam" id="PF03815">
    <property type="entry name" value="LCCL"/>
    <property type="match status" value="1"/>
</dbReference>
<dbReference type="SUPFAM" id="SSF69848">
    <property type="entry name" value="LCCL domain"/>
    <property type="match status" value="1"/>
</dbReference>
<dbReference type="InParanoid" id="A0A5J5F0P8"/>
<evidence type="ECO:0000256" key="1">
    <source>
        <dbReference type="SAM" id="Phobius"/>
    </source>
</evidence>
<feature type="domain" description="LCCL" evidence="2">
    <location>
        <begin position="186"/>
        <end position="237"/>
    </location>
</feature>
<dbReference type="InterPro" id="IPR036609">
    <property type="entry name" value="LCCL_sf"/>
</dbReference>
<name>A0A5J5F0P8_9PEZI</name>
<feature type="transmembrane region" description="Helical" evidence="1">
    <location>
        <begin position="261"/>
        <end position="278"/>
    </location>
</feature>
<keyword evidence="1" id="KW-0472">Membrane</keyword>
<feature type="transmembrane region" description="Helical" evidence="1">
    <location>
        <begin position="321"/>
        <end position="337"/>
    </location>
</feature>
<dbReference type="FunCoup" id="A0A5J5F0P8">
    <property type="interactions" value="4"/>
</dbReference>
<reference evidence="3 4" key="1">
    <citation type="submission" date="2019-09" db="EMBL/GenBank/DDBJ databases">
        <title>Draft genome of the ectomycorrhizal ascomycete Sphaerosporella brunnea.</title>
        <authorList>
            <consortium name="DOE Joint Genome Institute"/>
            <person name="Benucci G.M."/>
            <person name="Marozzi G."/>
            <person name="Antonielli L."/>
            <person name="Sanchez S."/>
            <person name="Marco P."/>
            <person name="Wang X."/>
            <person name="Falini L.B."/>
            <person name="Barry K."/>
            <person name="Haridas S."/>
            <person name="Lipzen A."/>
            <person name="Labutti K."/>
            <person name="Grigoriev I.V."/>
            <person name="Murat C."/>
            <person name="Martin F."/>
            <person name="Albertini E."/>
            <person name="Donnini D."/>
            <person name="Bonito G."/>
        </authorList>
    </citation>
    <scope>NUCLEOTIDE SEQUENCE [LARGE SCALE GENOMIC DNA]</scope>
    <source>
        <strain evidence="3 4">Sb_GMNB300</strain>
    </source>
</reference>
<dbReference type="InterPro" id="IPR051957">
    <property type="entry name" value="CRISP-LCCL_domain"/>
</dbReference>
<dbReference type="InterPro" id="IPR004043">
    <property type="entry name" value="LCCL"/>
</dbReference>
<keyword evidence="1" id="KW-0812">Transmembrane</keyword>
<dbReference type="Proteomes" id="UP000326924">
    <property type="component" value="Unassembled WGS sequence"/>
</dbReference>
<feature type="transmembrane region" description="Helical" evidence="1">
    <location>
        <begin position="420"/>
        <end position="441"/>
    </location>
</feature>
<keyword evidence="4" id="KW-1185">Reference proteome</keyword>
<accession>A0A5J5F0P8</accession>
<evidence type="ECO:0000259" key="2">
    <source>
        <dbReference type="PROSITE" id="PS50820"/>
    </source>
</evidence>
<dbReference type="PANTHER" id="PTHR31331">
    <property type="entry name" value="LCCL DOMAIN PROTEIN (AFU_ORTHOLOGUE AFUA_5G08630)"/>
    <property type="match status" value="1"/>
</dbReference>
<dbReference type="OrthoDB" id="441660at2759"/>
<dbReference type="Gene3D" id="2.170.130.20">
    <property type="entry name" value="LCCL-like domain"/>
    <property type="match status" value="1"/>
</dbReference>
<organism evidence="3 4">
    <name type="scientific">Sphaerosporella brunnea</name>
    <dbReference type="NCBI Taxonomy" id="1250544"/>
    <lineage>
        <taxon>Eukaryota</taxon>
        <taxon>Fungi</taxon>
        <taxon>Dikarya</taxon>
        <taxon>Ascomycota</taxon>
        <taxon>Pezizomycotina</taxon>
        <taxon>Pezizomycetes</taxon>
        <taxon>Pezizales</taxon>
        <taxon>Pyronemataceae</taxon>
        <taxon>Sphaerosporella</taxon>
    </lineage>
</organism>
<feature type="transmembrane region" description="Helical" evidence="1">
    <location>
        <begin position="80"/>
        <end position="100"/>
    </location>
</feature>